<organism evidence="2 3">
    <name type="scientific">Actinoplanes derwentensis</name>
    <dbReference type="NCBI Taxonomy" id="113562"/>
    <lineage>
        <taxon>Bacteria</taxon>
        <taxon>Bacillati</taxon>
        <taxon>Actinomycetota</taxon>
        <taxon>Actinomycetes</taxon>
        <taxon>Micromonosporales</taxon>
        <taxon>Micromonosporaceae</taxon>
        <taxon>Actinoplanes</taxon>
    </lineage>
</organism>
<proteinExistence type="predicted"/>
<feature type="signal peptide" evidence="1">
    <location>
        <begin position="1"/>
        <end position="27"/>
    </location>
</feature>
<evidence type="ECO:0000256" key="1">
    <source>
        <dbReference type="SAM" id="SignalP"/>
    </source>
</evidence>
<evidence type="ECO:0000313" key="2">
    <source>
        <dbReference type="EMBL" id="SDS53131.1"/>
    </source>
</evidence>
<dbReference type="AlphaFoldDB" id="A0A1H1SYX7"/>
<dbReference type="RefSeq" id="WP_092541996.1">
    <property type="nucleotide sequence ID" value="NZ_BOMJ01000103.1"/>
</dbReference>
<name>A0A1H1SYX7_9ACTN</name>
<sequence length="146" mass="15373">MTPIGNRAGIIVTLLAAALAVGAPAQAAPAAPTVTTASAVTAKAVTKRIGCTVRRAATWTKCTGDGVKVSRNQQVFLALNSSSGRRVQFRIKDRATGRVVASPAVQLAPNGIKRLYWKNRTTRAVTIDVEARTTHPVAIRATLSTR</sequence>
<reference evidence="2 3" key="1">
    <citation type="submission" date="2016-10" db="EMBL/GenBank/DDBJ databases">
        <authorList>
            <person name="de Groot N.N."/>
        </authorList>
    </citation>
    <scope>NUCLEOTIDE SEQUENCE [LARGE SCALE GENOMIC DNA]</scope>
    <source>
        <strain evidence="2 3">DSM 43941</strain>
    </source>
</reference>
<gene>
    <name evidence="2" type="ORF">SAMN04489716_0989</name>
</gene>
<evidence type="ECO:0000313" key="3">
    <source>
        <dbReference type="Proteomes" id="UP000198688"/>
    </source>
</evidence>
<dbReference type="EMBL" id="LT629758">
    <property type="protein sequence ID" value="SDS53131.1"/>
    <property type="molecule type" value="Genomic_DNA"/>
</dbReference>
<keyword evidence="3" id="KW-1185">Reference proteome</keyword>
<accession>A0A1H1SYX7</accession>
<keyword evidence="1" id="KW-0732">Signal</keyword>
<feature type="chain" id="PRO_5009260556" evidence="1">
    <location>
        <begin position="28"/>
        <end position="146"/>
    </location>
</feature>
<protein>
    <submittedName>
        <fullName evidence="2">Uncharacterized protein</fullName>
    </submittedName>
</protein>
<dbReference type="Proteomes" id="UP000198688">
    <property type="component" value="Chromosome I"/>
</dbReference>